<name>A0AA40EIX1_9PEZI</name>
<comment type="caution">
    <text evidence="1">The sequence shown here is derived from an EMBL/GenBank/DDBJ whole genome shotgun (WGS) entry which is preliminary data.</text>
</comment>
<evidence type="ECO:0000313" key="2">
    <source>
        <dbReference type="Proteomes" id="UP001172155"/>
    </source>
</evidence>
<dbReference type="AlphaFoldDB" id="A0AA40EIX1"/>
<proteinExistence type="predicted"/>
<accession>A0AA40EIX1</accession>
<organism evidence="1 2">
    <name type="scientific">Schizothecium vesticola</name>
    <dbReference type="NCBI Taxonomy" id="314040"/>
    <lineage>
        <taxon>Eukaryota</taxon>
        <taxon>Fungi</taxon>
        <taxon>Dikarya</taxon>
        <taxon>Ascomycota</taxon>
        <taxon>Pezizomycotina</taxon>
        <taxon>Sordariomycetes</taxon>
        <taxon>Sordariomycetidae</taxon>
        <taxon>Sordariales</taxon>
        <taxon>Schizotheciaceae</taxon>
        <taxon>Schizothecium</taxon>
    </lineage>
</organism>
<dbReference type="EMBL" id="JAUKUD010000006">
    <property type="protein sequence ID" value="KAK0740172.1"/>
    <property type="molecule type" value="Genomic_DNA"/>
</dbReference>
<keyword evidence="2" id="KW-1185">Reference proteome</keyword>
<sequence>MITAVAFVLFVRFRRDKNRFRRRGSGRGAGGSGDNRYSLDKESIYSTDDNGFRADVKGAGAVARPGMVAVRGSIGPSPVPGSGRGTVGYALSYYGPYAEEKGKQQKKSANLSGSTVVGGFKLGMPPKPPASGGRFALFPTSPAGSVSAAGMNRSAAATAGTGSGSGSETPLPSLDAWIRAGTVSPFGALKKAVGGKRGSLLAK</sequence>
<gene>
    <name evidence="1" type="ORF">B0T18DRAFT_417346</name>
</gene>
<protein>
    <submittedName>
        <fullName evidence="1">Uncharacterized protein</fullName>
    </submittedName>
</protein>
<dbReference type="Proteomes" id="UP001172155">
    <property type="component" value="Unassembled WGS sequence"/>
</dbReference>
<evidence type="ECO:0000313" key="1">
    <source>
        <dbReference type="EMBL" id="KAK0740172.1"/>
    </source>
</evidence>
<reference evidence="1" key="1">
    <citation type="submission" date="2023-06" db="EMBL/GenBank/DDBJ databases">
        <title>Genome-scale phylogeny and comparative genomics of the fungal order Sordariales.</title>
        <authorList>
            <consortium name="Lawrence Berkeley National Laboratory"/>
            <person name="Hensen N."/>
            <person name="Bonometti L."/>
            <person name="Westerberg I."/>
            <person name="Brannstrom I.O."/>
            <person name="Guillou S."/>
            <person name="Cros-Aarteil S."/>
            <person name="Calhoun S."/>
            <person name="Haridas S."/>
            <person name="Kuo A."/>
            <person name="Mondo S."/>
            <person name="Pangilinan J."/>
            <person name="Riley R."/>
            <person name="LaButti K."/>
            <person name="Andreopoulos B."/>
            <person name="Lipzen A."/>
            <person name="Chen C."/>
            <person name="Yanf M."/>
            <person name="Daum C."/>
            <person name="Ng V."/>
            <person name="Clum A."/>
            <person name="Steindorff A."/>
            <person name="Ohm R."/>
            <person name="Martin F."/>
            <person name="Silar P."/>
            <person name="Natvig D."/>
            <person name="Lalanne C."/>
            <person name="Gautier V."/>
            <person name="Ament-velasquez S.L."/>
            <person name="Kruys A."/>
            <person name="Hutchinson M.I."/>
            <person name="Powell A.J."/>
            <person name="Barry K."/>
            <person name="Miller A.N."/>
            <person name="Grigoriev I.V."/>
            <person name="Debuchy R."/>
            <person name="Gladieux P."/>
            <person name="Thoren M.H."/>
            <person name="Johannesson H."/>
        </authorList>
    </citation>
    <scope>NUCLEOTIDE SEQUENCE</scope>
    <source>
        <strain evidence="1">SMH3187-1</strain>
    </source>
</reference>